<feature type="transmembrane region" description="Helical" evidence="1">
    <location>
        <begin position="302"/>
        <end position="325"/>
    </location>
</feature>
<feature type="transmembrane region" description="Helical" evidence="1">
    <location>
        <begin position="345"/>
        <end position="366"/>
    </location>
</feature>
<keyword evidence="1" id="KW-1133">Transmembrane helix</keyword>
<feature type="transmembrane region" description="Helical" evidence="1">
    <location>
        <begin position="408"/>
        <end position="426"/>
    </location>
</feature>
<evidence type="ECO:0000313" key="2">
    <source>
        <dbReference type="EMBL" id="CDZ79052.1"/>
    </source>
</evidence>
<feature type="transmembrane region" description="Helical" evidence="1">
    <location>
        <begin position="378"/>
        <end position="402"/>
    </location>
</feature>
<dbReference type="eggNOG" id="ENOG50332TU">
    <property type="taxonomic scope" value="Bacteria"/>
</dbReference>
<protein>
    <recommendedName>
        <fullName evidence="4">Glycosyltransferase RgtA/B/C/D-like domain-containing protein</fullName>
    </recommendedName>
</protein>
<evidence type="ECO:0000313" key="3">
    <source>
        <dbReference type="Proteomes" id="UP000044071"/>
    </source>
</evidence>
<dbReference type="OrthoDB" id="10021397at2"/>
<feature type="transmembrane region" description="Helical" evidence="1">
    <location>
        <begin position="195"/>
        <end position="211"/>
    </location>
</feature>
<feature type="transmembrane region" description="Helical" evidence="1">
    <location>
        <begin position="20"/>
        <end position="40"/>
    </location>
</feature>
<dbReference type="AlphaFoldDB" id="A0A078L1E0"/>
<accession>A0A078L1E0</accession>
<gene>
    <name evidence="2" type="ORF">BN59_03368</name>
</gene>
<proteinExistence type="predicted"/>
<feature type="transmembrane region" description="Helical" evidence="1">
    <location>
        <begin position="137"/>
        <end position="157"/>
    </location>
</feature>
<organism evidence="2 3">
    <name type="scientific">Legionella massiliensis</name>
    <dbReference type="NCBI Taxonomy" id="1034943"/>
    <lineage>
        <taxon>Bacteria</taxon>
        <taxon>Pseudomonadati</taxon>
        <taxon>Pseudomonadota</taxon>
        <taxon>Gammaproteobacteria</taxon>
        <taxon>Legionellales</taxon>
        <taxon>Legionellaceae</taxon>
        <taxon>Legionella</taxon>
    </lineage>
</organism>
<sequence length="612" mass="70093">MREKYRKGFFQKQPIGISEIFIGFLLLIFSSWTIAYHIVLVSRIPVYYLTYIFFCSFLCILLLLHSLSNVQINKINIKVLFFLLITALIIASYSILSLRPDNDDIEFYHRAFLQSIHIDLPIYLNETLLNKEDLPPISILHLATSYEYFTVFIAHLLKTNSVVIAYQNLMSFFVAFLFPFIYFSIYRYLGFSNKKAFVAVLLVISFLLIDGNVHRSFGNVSFARLWQGKTILWNLLVPISFIILRNFLIFRSKFFFVCLLLIGVCAVGLSNSGVYLFPILIASVAIAKFISMNKKKLEEYRFLIYLGITSIYCVIFGVGICSNLLPMPHDKSVWAIGWPSLWYKNIMLVFDNFEIIIRDFIFLFALPLVTLENKTGKFICLYSISLILLCINPITGPIWLSIIEPASYWRIVYLFPIPLCAGLLAKSVCFSKPLHKKNFVAAAAVISCIVAFKHAAISFKTSAYKTPFEYKFDKKALKSSEGMNAFLLNRNVLAVDEIINILPLINPTIKFEAGRGSSVIYYFNEYGNSEEGHRRANAKYYVETGAIFAQEDFITSILNGVNAVIMRNKLAMNIVNTIQSLKSEENRWKIVYADEDYSLVLKELPNENLASQ</sequence>
<dbReference type="STRING" id="1034943.BN59_03368"/>
<feature type="transmembrane region" description="Helical" evidence="1">
    <location>
        <begin position="79"/>
        <end position="98"/>
    </location>
</feature>
<reference evidence="2 3" key="1">
    <citation type="submission" date="2014-06" db="EMBL/GenBank/DDBJ databases">
        <authorList>
            <person name="Urmite Genomes Urmite Genomes"/>
        </authorList>
    </citation>
    <scope>NUCLEOTIDE SEQUENCE [LARGE SCALE GENOMIC DNA]</scope>
</reference>
<dbReference type="Pfam" id="PF19554">
    <property type="entry name" value="DUF6077"/>
    <property type="match status" value="1"/>
</dbReference>
<keyword evidence="3" id="KW-1185">Reference proteome</keyword>
<feature type="transmembrane region" description="Helical" evidence="1">
    <location>
        <begin position="231"/>
        <end position="248"/>
    </location>
</feature>
<feature type="transmembrane region" description="Helical" evidence="1">
    <location>
        <begin position="46"/>
        <end position="67"/>
    </location>
</feature>
<keyword evidence="1" id="KW-0472">Membrane</keyword>
<feature type="transmembrane region" description="Helical" evidence="1">
    <location>
        <begin position="438"/>
        <end position="457"/>
    </location>
</feature>
<name>A0A078L1E0_9GAMM</name>
<evidence type="ECO:0008006" key="4">
    <source>
        <dbReference type="Google" id="ProtNLM"/>
    </source>
</evidence>
<keyword evidence="1" id="KW-0812">Transmembrane</keyword>
<feature type="transmembrane region" description="Helical" evidence="1">
    <location>
        <begin position="169"/>
        <end position="189"/>
    </location>
</feature>
<feature type="transmembrane region" description="Helical" evidence="1">
    <location>
        <begin position="254"/>
        <end position="281"/>
    </location>
</feature>
<dbReference type="EMBL" id="CCSB01000004">
    <property type="protein sequence ID" value="CDZ79052.1"/>
    <property type="molecule type" value="Genomic_DNA"/>
</dbReference>
<dbReference type="Proteomes" id="UP000044071">
    <property type="component" value="Unassembled WGS sequence"/>
</dbReference>
<dbReference type="RefSeq" id="WP_044012212.1">
    <property type="nucleotide sequence ID" value="NZ_CCVW01000004.1"/>
</dbReference>
<evidence type="ECO:0000256" key="1">
    <source>
        <dbReference type="SAM" id="Phobius"/>
    </source>
</evidence>
<dbReference type="InterPro" id="IPR045723">
    <property type="entry name" value="DUF6077"/>
</dbReference>